<organism evidence="11 12">
    <name type="scientific">Rhizobium leguminosarum</name>
    <dbReference type="NCBI Taxonomy" id="384"/>
    <lineage>
        <taxon>Bacteria</taxon>
        <taxon>Pseudomonadati</taxon>
        <taxon>Pseudomonadota</taxon>
        <taxon>Alphaproteobacteria</taxon>
        <taxon>Hyphomicrobiales</taxon>
        <taxon>Rhizobiaceae</taxon>
        <taxon>Rhizobium/Agrobacterium group</taxon>
        <taxon>Rhizobium</taxon>
    </lineage>
</organism>
<dbReference type="InterPro" id="IPR003439">
    <property type="entry name" value="ABC_transporter-like_ATP-bd"/>
</dbReference>
<evidence type="ECO:0000256" key="4">
    <source>
        <dbReference type="ARBA" id="ARBA00022475"/>
    </source>
</evidence>
<evidence type="ECO:0000256" key="7">
    <source>
        <dbReference type="ARBA" id="ARBA00022840"/>
    </source>
</evidence>
<dbReference type="GO" id="GO:0016887">
    <property type="term" value="F:ATP hydrolysis activity"/>
    <property type="evidence" value="ECO:0007669"/>
    <property type="project" value="InterPro"/>
</dbReference>
<dbReference type="OrthoDB" id="9802264at2"/>
<evidence type="ECO:0000256" key="5">
    <source>
        <dbReference type="ARBA" id="ARBA00022519"/>
    </source>
</evidence>
<accession>A0A1B1CJV0</accession>
<dbReference type="PANTHER" id="PTHR42781:SF1">
    <property type="entry name" value="THIAMINE IMPORT ATP-BINDING PROTEIN THIQ"/>
    <property type="match status" value="1"/>
</dbReference>
<keyword evidence="3" id="KW-0813">Transport</keyword>
<dbReference type="InterPro" id="IPR008995">
    <property type="entry name" value="Mo/tungstate-bd_C_term_dom"/>
</dbReference>
<sequence>MIHDLELYQIGKVYDNGTPAVIDFNLTVDKGEFIAFLGPSGCGKTTTLRMIAGFESISSGNLMVRGERINDIGPAQRPTSMIFQNYALFPHMTVRNNIGYGLDVKRMEKAQRNAKIDRILEKLGLEDVADKRCDKLSGGQRQRIALARGLVVEPDILLLDEPLGALDANLRKTIQSELKLLQRELGVTFVFVTHAQSEALALSDRIVVMNQGRIEQISPPHQLYTRPNTPFVAQFIGRNTIFKGAVKGHEKGHVMVDTPLGLLAGDANGAVADGDAVSVVIPAEAVEVHALDGGGRDAIAEASSGNVIDARIHRFDVVGHISHLSVALPDGRMLALEAHVDKYPPRAFPVDAPVALAFKPENATVIPAH</sequence>
<gene>
    <name evidence="11" type="ORF">BA011_29210</name>
</gene>
<evidence type="ECO:0000256" key="8">
    <source>
        <dbReference type="ARBA" id="ARBA00022967"/>
    </source>
</evidence>
<dbReference type="InterPro" id="IPR027417">
    <property type="entry name" value="P-loop_NTPase"/>
</dbReference>
<geneLocation type="plasmid" evidence="11 12">
    <name>unnamed1</name>
</geneLocation>
<keyword evidence="11" id="KW-0614">Plasmid</keyword>
<reference evidence="11 12" key="1">
    <citation type="submission" date="2016-06" db="EMBL/GenBank/DDBJ databases">
        <title>Microsymbionts genomes from the relict species Vavilovia formosa.</title>
        <authorList>
            <person name="Chirak E."/>
            <person name="Kimeklis A."/>
            <person name="Andronov E."/>
        </authorList>
    </citation>
    <scope>NUCLEOTIDE SEQUENCE [LARGE SCALE GENOMIC DNA]</scope>
    <source>
        <strain evidence="11 12">Vaf10</strain>
        <plasmid evidence="12">Plasmid unnamed1</plasmid>
    </source>
</reference>
<dbReference type="PANTHER" id="PTHR42781">
    <property type="entry name" value="SPERMIDINE/PUTRESCINE IMPORT ATP-BINDING PROTEIN POTA"/>
    <property type="match status" value="1"/>
</dbReference>
<dbReference type="Proteomes" id="UP000092691">
    <property type="component" value="Plasmid unnamed1"/>
</dbReference>
<comment type="similarity">
    <text evidence="2">Belongs to the ABC transporter superfamily.</text>
</comment>
<dbReference type="SUPFAM" id="SSF50331">
    <property type="entry name" value="MOP-like"/>
    <property type="match status" value="1"/>
</dbReference>
<protein>
    <submittedName>
        <fullName evidence="11">ABC transporter</fullName>
    </submittedName>
</protein>
<dbReference type="InterPro" id="IPR017871">
    <property type="entry name" value="ABC_transporter-like_CS"/>
</dbReference>
<dbReference type="FunFam" id="3.40.50.300:FF:000042">
    <property type="entry name" value="Maltose/maltodextrin ABC transporter, ATP-binding protein"/>
    <property type="match status" value="1"/>
</dbReference>
<keyword evidence="6" id="KW-0547">Nucleotide-binding</keyword>
<proteinExistence type="inferred from homology"/>
<evidence type="ECO:0000313" key="12">
    <source>
        <dbReference type="Proteomes" id="UP000092691"/>
    </source>
</evidence>
<evidence type="ECO:0000256" key="3">
    <source>
        <dbReference type="ARBA" id="ARBA00022448"/>
    </source>
</evidence>
<dbReference type="Gene3D" id="2.40.50.100">
    <property type="match status" value="1"/>
</dbReference>
<keyword evidence="9" id="KW-0472">Membrane</keyword>
<dbReference type="PROSITE" id="PS50893">
    <property type="entry name" value="ABC_TRANSPORTER_2"/>
    <property type="match status" value="1"/>
</dbReference>
<keyword evidence="5" id="KW-0997">Cell inner membrane</keyword>
<keyword evidence="7" id="KW-0067">ATP-binding</keyword>
<evidence type="ECO:0000313" key="11">
    <source>
        <dbReference type="EMBL" id="ANP90043.1"/>
    </source>
</evidence>
<dbReference type="Pfam" id="PF08402">
    <property type="entry name" value="TOBE_2"/>
    <property type="match status" value="1"/>
</dbReference>
<evidence type="ECO:0000256" key="6">
    <source>
        <dbReference type="ARBA" id="ARBA00022741"/>
    </source>
</evidence>
<evidence type="ECO:0000256" key="9">
    <source>
        <dbReference type="ARBA" id="ARBA00023136"/>
    </source>
</evidence>
<dbReference type="InterPro" id="IPR003593">
    <property type="entry name" value="AAA+_ATPase"/>
</dbReference>
<evidence type="ECO:0000259" key="10">
    <source>
        <dbReference type="PROSITE" id="PS50893"/>
    </source>
</evidence>
<name>A0A1B1CJV0_RHILE</name>
<dbReference type="PROSITE" id="PS00211">
    <property type="entry name" value="ABC_TRANSPORTER_1"/>
    <property type="match status" value="1"/>
</dbReference>
<dbReference type="SMART" id="SM00382">
    <property type="entry name" value="AAA"/>
    <property type="match status" value="1"/>
</dbReference>
<dbReference type="InterPro" id="IPR013611">
    <property type="entry name" value="Transp-assoc_OB_typ2"/>
</dbReference>
<keyword evidence="4" id="KW-1003">Cell membrane</keyword>
<evidence type="ECO:0000256" key="1">
    <source>
        <dbReference type="ARBA" id="ARBA00004417"/>
    </source>
</evidence>
<dbReference type="RefSeq" id="WP_065283567.1">
    <property type="nucleotide sequence ID" value="NZ_CP016287.1"/>
</dbReference>
<dbReference type="GO" id="GO:0043190">
    <property type="term" value="C:ATP-binding cassette (ABC) transporter complex"/>
    <property type="evidence" value="ECO:0007669"/>
    <property type="project" value="InterPro"/>
</dbReference>
<dbReference type="EMBL" id="CP016287">
    <property type="protein sequence ID" value="ANP90043.1"/>
    <property type="molecule type" value="Genomic_DNA"/>
</dbReference>
<dbReference type="Pfam" id="PF00005">
    <property type="entry name" value="ABC_tran"/>
    <property type="match status" value="1"/>
</dbReference>
<comment type="subcellular location">
    <subcellularLocation>
        <location evidence="1">Cell inner membrane</location>
        <topology evidence="1">Peripheral membrane protein</topology>
    </subcellularLocation>
</comment>
<dbReference type="GO" id="GO:0140359">
    <property type="term" value="F:ABC-type transporter activity"/>
    <property type="evidence" value="ECO:0007669"/>
    <property type="project" value="UniProtKB-ARBA"/>
</dbReference>
<dbReference type="GO" id="GO:0005524">
    <property type="term" value="F:ATP binding"/>
    <property type="evidence" value="ECO:0007669"/>
    <property type="project" value="UniProtKB-KW"/>
</dbReference>
<dbReference type="Gene3D" id="3.40.50.300">
    <property type="entry name" value="P-loop containing nucleotide triphosphate hydrolases"/>
    <property type="match status" value="1"/>
</dbReference>
<keyword evidence="8" id="KW-1278">Translocase</keyword>
<dbReference type="SUPFAM" id="SSF52540">
    <property type="entry name" value="P-loop containing nucleoside triphosphate hydrolases"/>
    <property type="match status" value="1"/>
</dbReference>
<feature type="domain" description="ABC transporter" evidence="10">
    <location>
        <begin position="5"/>
        <end position="236"/>
    </location>
</feature>
<evidence type="ECO:0000256" key="2">
    <source>
        <dbReference type="ARBA" id="ARBA00005417"/>
    </source>
</evidence>
<dbReference type="InterPro" id="IPR050093">
    <property type="entry name" value="ABC_SmlMolc_Importer"/>
</dbReference>
<dbReference type="AlphaFoldDB" id="A0A1B1CJV0"/>